<feature type="binding site" evidence="5">
    <location>
        <begin position="23"/>
        <end position="26"/>
    </location>
    <ligand>
        <name>GTP</name>
        <dbReference type="ChEBI" id="CHEBI:37565"/>
    </ligand>
</feature>
<dbReference type="Proteomes" id="UP001460270">
    <property type="component" value="Unassembled WGS sequence"/>
</dbReference>
<evidence type="ECO:0000256" key="3">
    <source>
        <dbReference type="ARBA" id="ARBA00023134"/>
    </source>
</evidence>
<evidence type="ECO:0000313" key="7">
    <source>
        <dbReference type="Proteomes" id="UP001460270"/>
    </source>
</evidence>
<dbReference type="Gene3D" id="3.40.50.300">
    <property type="entry name" value="P-loop containing nucleotide triphosphate hydrolases"/>
    <property type="match status" value="1"/>
</dbReference>
<dbReference type="GO" id="GO:0005834">
    <property type="term" value="C:heterotrimeric G-protein complex"/>
    <property type="evidence" value="ECO:0007669"/>
    <property type="project" value="TreeGrafter"/>
</dbReference>
<evidence type="ECO:0000313" key="6">
    <source>
        <dbReference type="EMBL" id="KAK7916161.1"/>
    </source>
</evidence>
<dbReference type="SUPFAM" id="SSF52540">
    <property type="entry name" value="P-loop containing nucleoside triphosphate hydrolases"/>
    <property type="match status" value="1"/>
</dbReference>
<dbReference type="GO" id="GO:0007188">
    <property type="term" value="P:adenylate cyclase-modulating G protein-coupled receptor signaling pathway"/>
    <property type="evidence" value="ECO:0007669"/>
    <property type="project" value="TreeGrafter"/>
</dbReference>
<dbReference type="GO" id="GO:0001664">
    <property type="term" value="F:G protein-coupled receptor binding"/>
    <property type="evidence" value="ECO:0007669"/>
    <property type="project" value="TreeGrafter"/>
</dbReference>
<dbReference type="GO" id="GO:0005525">
    <property type="term" value="F:GTP binding"/>
    <property type="evidence" value="ECO:0007669"/>
    <property type="project" value="UniProtKB-KW"/>
</dbReference>
<dbReference type="InterPro" id="IPR001019">
    <property type="entry name" value="Gprotein_alpha_su"/>
</dbReference>
<dbReference type="GO" id="GO:0003924">
    <property type="term" value="F:GTPase activity"/>
    <property type="evidence" value="ECO:0007669"/>
    <property type="project" value="InterPro"/>
</dbReference>
<dbReference type="GO" id="GO:0031683">
    <property type="term" value="F:G-protein beta/gamma-subunit complex binding"/>
    <property type="evidence" value="ECO:0007669"/>
    <property type="project" value="InterPro"/>
</dbReference>
<dbReference type="GO" id="GO:0046872">
    <property type="term" value="F:metal ion binding"/>
    <property type="evidence" value="ECO:0007669"/>
    <property type="project" value="UniProtKB-KW"/>
</dbReference>
<sequence length="104" mass="12269">MALFQTILHSPWLISGPVVLFLNKVDLLREKIMYSHLADYFPNTMVRHTHRPKQDAEEACDFILNMFLSLQPERKMIYHHFTCATGHKQHPGRLQCGERPYFTN</sequence>
<name>A0AAW0P9S8_9GOBI</name>
<keyword evidence="3 5" id="KW-0342">GTP-binding</keyword>
<dbReference type="PROSITE" id="PS51882">
    <property type="entry name" value="G_ALPHA"/>
    <property type="match status" value="1"/>
</dbReference>
<evidence type="ECO:0000256" key="5">
    <source>
        <dbReference type="PIRSR" id="PIRSR601019-1"/>
    </source>
</evidence>
<keyword evidence="1" id="KW-0479">Metal-binding</keyword>
<dbReference type="PANTHER" id="PTHR10218">
    <property type="entry name" value="GTP-BINDING PROTEIN ALPHA SUBUNIT"/>
    <property type="match status" value="1"/>
</dbReference>
<dbReference type="GO" id="GO:0005096">
    <property type="term" value="F:GTPase activator activity"/>
    <property type="evidence" value="ECO:0007669"/>
    <property type="project" value="TreeGrafter"/>
</dbReference>
<dbReference type="PANTHER" id="PTHR10218:SF364">
    <property type="entry name" value="GUANINE NUCLEOTIDE-BINDING PROTEIN (G PROTEIN), Q POLYPEPTIDE"/>
    <property type="match status" value="1"/>
</dbReference>
<protein>
    <submittedName>
        <fullName evidence="6">Uncharacterized protein</fullName>
    </submittedName>
</protein>
<feature type="binding site" evidence="5">
    <location>
        <position position="84"/>
    </location>
    <ligand>
        <name>GTP</name>
        <dbReference type="ChEBI" id="CHEBI:37565"/>
    </ligand>
</feature>
<evidence type="ECO:0000256" key="1">
    <source>
        <dbReference type="ARBA" id="ARBA00022723"/>
    </source>
</evidence>
<dbReference type="InterPro" id="IPR027417">
    <property type="entry name" value="P-loop_NTPase"/>
</dbReference>
<reference evidence="7" key="1">
    <citation type="submission" date="2024-04" db="EMBL/GenBank/DDBJ databases">
        <title>Salinicola lusitanus LLJ914,a marine bacterium isolated from the Okinawa Trough.</title>
        <authorList>
            <person name="Li J."/>
        </authorList>
    </citation>
    <scope>NUCLEOTIDE SEQUENCE [LARGE SCALE GENOMIC DNA]</scope>
</reference>
<organism evidence="6 7">
    <name type="scientific">Mugilogobius chulae</name>
    <name type="common">yellowstripe goby</name>
    <dbReference type="NCBI Taxonomy" id="88201"/>
    <lineage>
        <taxon>Eukaryota</taxon>
        <taxon>Metazoa</taxon>
        <taxon>Chordata</taxon>
        <taxon>Craniata</taxon>
        <taxon>Vertebrata</taxon>
        <taxon>Euteleostomi</taxon>
        <taxon>Actinopterygii</taxon>
        <taxon>Neopterygii</taxon>
        <taxon>Teleostei</taxon>
        <taxon>Neoteleostei</taxon>
        <taxon>Acanthomorphata</taxon>
        <taxon>Gobiaria</taxon>
        <taxon>Gobiiformes</taxon>
        <taxon>Gobioidei</taxon>
        <taxon>Gobiidae</taxon>
        <taxon>Gobionellinae</taxon>
        <taxon>Mugilogobius</taxon>
    </lineage>
</organism>
<accession>A0AAW0P9S8</accession>
<dbReference type="AlphaFoldDB" id="A0AAW0P9S8"/>
<evidence type="ECO:0000256" key="2">
    <source>
        <dbReference type="ARBA" id="ARBA00022741"/>
    </source>
</evidence>
<keyword evidence="4" id="KW-0807">Transducer</keyword>
<dbReference type="Pfam" id="PF00503">
    <property type="entry name" value="G-alpha"/>
    <property type="match status" value="1"/>
</dbReference>
<comment type="caution">
    <text evidence="6">The sequence shown here is derived from an EMBL/GenBank/DDBJ whole genome shotgun (WGS) entry which is preliminary data.</text>
</comment>
<keyword evidence="7" id="KW-1185">Reference proteome</keyword>
<dbReference type="GO" id="GO:0005737">
    <property type="term" value="C:cytoplasm"/>
    <property type="evidence" value="ECO:0007669"/>
    <property type="project" value="TreeGrafter"/>
</dbReference>
<evidence type="ECO:0000256" key="4">
    <source>
        <dbReference type="ARBA" id="ARBA00023224"/>
    </source>
</evidence>
<keyword evidence="2 5" id="KW-0547">Nucleotide-binding</keyword>
<gene>
    <name evidence="6" type="ORF">WMY93_011922</name>
</gene>
<proteinExistence type="predicted"/>
<dbReference type="EMBL" id="JBBPFD010000008">
    <property type="protein sequence ID" value="KAK7916161.1"/>
    <property type="molecule type" value="Genomic_DNA"/>
</dbReference>
<dbReference type="FunFam" id="3.40.50.300:FF:000692">
    <property type="entry name" value="Guanine nucleotide-binding protein subunit alpha"/>
    <property type="match status" value="1"/>
</dbReference>